<evidence type="ECO:0000313" key="2">
    <source>
        <dbReference type="EMBL" id="GJS86356.1"/>
    </source>
</evidence>
<sequence>MNLSRFRPGNCYGEHEDYINRMSLLCGNSSSRSPENSHINIESLSISTTLIEDSDLVQEEIDLFPGPGDLIPSGVENDDSEDEDNSTFFLENSSSILDPFIPRPLQNHRMFMSIPSHLSFGLFFHLSPTLRFLPYFPPPEMRTPFLTPASPLRASSISPGWNFHDLPKFSEDSRVRCFVPVRIMQKSQENGQNRTRGHETGKESQESEEL</sequence>
<reference evidence="2" key="1">
    <citation type="journal article" date="2022" name="Int. J. Mol. Sci.">
        <title>Draft Genome of Tanacetum Coccineum: Genomic Comparison of Closely Related Tanacetum-Family Plants.</title>
        <authorList>
            <person name="Yamashiro T."/>
            <person name="Shiraishi A."/>
            <person name="Nakayama K."/>
            <person name="Satake H."/>
        </authorList>
    </citation>
    <scope>NUCLEOTIDE SEQUENCE</scope>
</reference>
<dbReference type="EMBL" id="BQNB010011117">
    <property type="protein sequence ID" value="GJS86356.1"/>
    <property type="molecule type" value="Genomic_DNA"/>
</dbReference>
<name>A0ABQ4ZAS8_9ASTR</name>
<protein>
    <submittedName>
        <fullName evidence="2">Uncharacterized protein</fullName>
    </submittedName>
</protein>
<gene>
    <name evidence="2" type="ORF">Tco_0768992</name>
</gene>
<comment type="caution">
    <text evidence="2">The sequence shown here is derived from an EMBL/GenBank/DDBJ whole genome shotgun (WGS) entry which is preliminary data.</text>
</comment>
<feature type="compositionally biased region" description="Basic and acidic residues" evidence="1">
    <location>
        <begin position="196"/>
        <end position="210"/>
    </location>
</feature>
<accession>A0ABQ4ZAS8</accession>
<dbReference type="Proteomes" id="UP001151760">
    <property type="component" value="Unassembled WGS sequence"/>
</dbReference>
<evidence type="ECO:0000256" key="1">
    <source>
        <dbReference type="SAM" id="MobiDB-lite"/>
    </source>
</evidence>
<keyword evidence="3" id="KW-1185">Reference proteome</keyword>
<proteinExistence type="predicted"/>
<reference evidence="2" key="2">
    <citation type="submission" date="2022-01" db="EMBL/GenBank/DDBJ databases">
        <authorList>
            <person name="Yamashiro T."/>
            <person name="Shiraishi A."/>
            <person name="Satake H."/>
            <person name="Nakayama K."/>
        </authorList>
    </citation>
    <scope>NUCLEOTIDE SEQUENCE</scope>
</reference>
<feature type="region of interest" description="Disordered" evidence="1">
    <location>
        <begin position="186"/>
        <end position="210"/>
    </location>
</feature>
<evidence type="ECO:0000313" key="3">
    <source>
        <dbReference type="Proteomes" id="UP001151760"/>
    </source>
</evidence>
<organism evidence="2 3">
    <name type="scientific">Tanacetum coccineum</name>
    <dbReference type="NCBI Taxonomy" id="301880"/>
    <lineage>
        <taxon>Eukaryota</taxon>
        <taxon>Viridiplantae</taxon>
        <taxon>Streptophyta</taxon>
        <taxon>Embryophyta</taxon>
        <taxon>Tracheophyta</taxon>
        <taxon>Spermatophyta</taxon>
        <taxon>Magnoliopsida</taxon>
        <taxon>eudicotyledons</taxon>
        <taxon>Gunneridae</taxon>
        <taxon>Pentapetalae</taxon>
        <taxon>asterids</taxon>
        <taxon>campanulids</taxon>
        <taxon>Asterales</taxon>
        <taxon>Asteraceae</taxon>
        <taxon>Asteroideae</taxon>
        <taxon>Anthemideae</taxon>
        <taxon>Anthemidinae</taxon>
        <taxon>Tanacetum</taxon>
    </lineage>
</organism>